<dbReference type="GO" id="GO:0004497">
    <property type="term" value="F:monooxygenase activity"/>
    <property type="evidence" value="ECO:0007669"/>
    <property type="project" value="UniProtKB-KW"/>
</dbReference>
<dbReference type="AlphaFoldDB" id="A0A1Y2BMC9"/>
<evidence type="ECO:0000256" key="9">
    <source>
        <dbReference type="PIRSR" id="PIRSR602401-1"/>
    </source>
</evidence>
<evidence type="ECO:0000256" key="7">
    <source>
        <dbReference type="ARBA" id="ARBA00023004"/>
    </source>
</evidence>
<dbReference type="PANTHER" id="PTHR24305">
    <property type="entry name" value="CYTOCHROME P450"/>
    <property type="match status" value="1"/>
</dbReference>
<keyword evidence="6 10" id="KW-0560">Oxidoreductase</keyword>
<evidence type="ECO:0000256" key="6">
    <source>
        <dbReference type="ARBA" id="ARBA00023002"/>
    </source>
</evidence>
<feature type="binding site" description="axial binding residue" evidence="9">
    <location>
        <position position="426"/>
    </location>
    <ligand>
        <name>heme</name>
        <dbReference type="ChEBI" id="CHEBI:30413"/>
    </ligand>
    <ligandPart>
        <name>Fe</name>
        <dbReference type="ChEBI" id="CHEBI:18248"/>
    </ligandPart>
</feature>
<keyword evidence="4 9" id="KW-0349">Heme</keyword>
<comment type="similarity">
    <text evidence="3 10">Belongs to the cytochrome P450 family.</text>
</comment>
<dbReference type="STRING" id="71784.A0A1Y2BMC9"/>
<keyword evidence="7 9" id="KW-0408">Iron</keyword>
<dbReference type="Gene3D" id="1.10.630.10">
    <property type="entry name" value="Cytochrome P450"/>
    <property type="match status" value="1"/>
</dbReference>
<evidence type="ECO:0000256" key="5">
    <source>
        <dbReference type="ARBA" id="ARBA00022723"/>
    </source>
</evidence>
<comment type="caution">
    <text evidence="11">The sequence shown here is derived from an EMBL/GenBank/DDBJ whole genome shotgun (WGS) entry which is preliminary data.</text>
</comment>
<evidence type="ECO:0000256" key="1">
    <source>
        <dbReference type="ARBA" id="ARBA00001971"/>
    </source>
</evidence>
<reference evidence="11 12" key="1">
    <citation type="submission" date="2016-07" db="EMBL/GenBank/DDBJ databases">
        <title>Pervasive Adenine N6-methylation of Active Genes in Fungi.</title>
        <authorList>
            <consortium name="DOE Joint Genome Institute"/>
            <person name="Mondo S.J."/>
            <person name="Dannebaum R.O."/>
            <person name="Kuo R.C."/>
            <person name="Labutti K."/>
            <person name="Haridas S."/>
            <person name="Kuo A."/>
            <person name="Salamov A."/>
            <person name="Ahrendt S.R."/>
            <person name="Lipzen A."/>
            <person name="Sullivan W."/>
            <person name="Andreopoulos W.B."/>
            <person name="Clum A."/>
            <person name="Lindquist E."/>
            <person name="Daum C."/>
            <person name="Ramamoorthy G.K."/>
            <person name="Gryganskyi A."/>
            <person name="Culley D."/>
            <person name="Magnuson J.K."/>
            <person name="James T.Y."/>
            <person name="O'Malley M.A."/>
            <person name="Stajich J.E."/>
            <person name="Spatafora J.W."/>
            <person name="Visel A."/>
            <person name="Grigoriev I.V."/>
        </authorList>
    </citation>
    <scope>NUCLEOTIDE SEQUENCE [LARGE SCALE GENOMIC DNA]</scope>
    <source>
        <strain evidence="11 12">68-887.2</strain>
    </source>
</reference>
<dbReference type="PROSITE" id="PS00086">
    <property type="entry name" value="CYTOCHROME_P450"/>
    <property type="match status" value="1"/>
</dbReference>
<dbReference type="EMBL" id="MCFC01000001">
    <property type="protein sequence ID" value="ORY35928.1"/>
    <property type="molecule type" value="Genomic_DNA"/>
</dbReference>
<sequence>LVGPSSGHILYGYQQELLRSPHGSLQSAWFARYGPTLRYRGMFRQSVILTMDPTAVRYVHQHSEIFLQPQSTIKFAQENQGPSLIGVEGPDHKRQRRAIAPSFGPAQIRHMTPLLLDKAYELSNKLAGMIGQVDMVKVIHQLTVDVIGLAAFDYDFGAMHSDGNELLDAWKRMMMGNHESRLVAMLQRAGVPLARFKKTERSESLEKASDMMKRIGQRLIEDKRRSLQAEIGEDIKKADLVEGDLITNILRANVASDVRDNQKMSDEEVLAQIPLFLFAGNTTVAVTLTWAVGLLAKYPAIAAALRQEVRAVDSFRPDWDTLDSLPYLDAFVRELLRVHPAAPTLFRVASTATTVPLGQAVRGRDGCLMDHITIQRGDTIHIDYGRMNLDPNIWGPDAAIFDPERFLQKDYQTEAIQTFGGGARHCIGARFAVAEIKATLFVLARELTFGEIESRPQFTKFGGYVAHVFYCLHIKPRLGPTESWRKGGNAAHSLQDAMKAIVDRPCLPSMMVRYRAGSSRATAECQMGKTAIFSCTQALRGRLVGT</sequence>
<dbReference type="PANTHER" id="PTHR24305:SF166">
    <property type="entry name" value="CYTOCHROME P450 12A4, MITOCHONDRIAL-RELATED"/>
    <property type="match status" value="1"/>
</dbReference>
<dbReference type="InterPro" id="IPR017972">
    <property type="entry name" value="Cyt_P450_CS"/>
</dbReference>
<dbReference type="InterPro" id="IPR036396">
    <property type="entry name" value="Cyt_P450_sf"/>
</dbReference>
<name>A0A1Y2BMC9_9TREE</name>
<keyword evidence="5 9" id="KW-0479">Metal-binding</keyword>
<dbReference type="GO" id="GO:0016705">
    <property type="term" value="F:oxidoreductase activity, acting on paired donors, with incorporation or reduction of molecular oxygen"/>
    <property type="evidence" value="ECO:0007669"/>
    <property type="project" value="InterPro"/>
</dbReference>
<dbReference type="GO" id="GO:0020037">
    <property type="term" value="F:heme binding"/>
    <property type="evidence" value="ECO:0007669"/>
    <property type="project" value="InterPro"/>
</dbReference>
<dbReference type="InterPro" id="IPR002401">
    <property type="entry name" value="Cyt_P450_E_grp-I"/>
</dbReference>
<evidence type="ECO:0000256" key="10">
    <source>
        <dbReference type="RuleBase" id="RU000461"/>
    </source>
</evidence>
<evidence type="ECO:0000313" key="12">
    <source>
        <dbReference type="Proteomes" id="UP000193986"/>
    </source>
</evidence>
<dbReference type="SUPFAM" id="SSF48264">
    <property type="entry name" value="Cytochrome P450"/>
    <property type="match status" value="1"/>
</dbReference>
<dbReference type="InParanoid" id="A0A1Y2BMC9"/>
<evidence type="ECO:0000313" key="11">
    <source>
        <dbReference type="EMBL" id="ORY35928.1"/>
    </source>
</evidence>
<evidence type="ECO:0000256" key="4">
    <source>
        <dbReference type="ARBA" id="ARBA00022617"/>
    </source>
</evidence>
<protein>
    <submittedName>
        <fullName evidence="11">Cytochrome P450</fullName>
    </submittedName>
</protein>
<evidence type="ECO:0000256" key="8">
    <source>
        <dbReference type="ARBA" id="ARBA00023033"/>
    </source>
</evidence>
<dbReference type="PRINTS" id="PR00463">
    <property type="entry name" value="EP450I"/>
</dbReference>
<comment type="cofactor">
    <cofactor evidence="1 9">
        <name>heme</name>
        <dbReference type="ChEBI" id="CHEBI:30413"/>
    </cofactor>
</comment>
<feature type="non-terminal residue" evidence="11">
    <location>
        <position position="1"/>
    </location>
</feature>
<dbReference type="Pfam" id="PF00067">
    <property type="entry name" value="p450"/>
    <property type="match status" value="1"/>
</dbReference>
<keyword evidence="12" id="KW-1185">Reference proteome</keyword>
<dbReference type="InterPro" id="IPR050121">
    <property type="entry name" value="Cytochrome_P450_monoxygenase"/>
</dbReference>
<dbReference type="InterPro" id="IPR001128">
    <property type="entry name" value="Cyt_P450"/>
</dbReference>
<keyword evidence="8 10" id="KW-0503">Monooxygenase</keyword>
<organism evidence="11 12">
    <name type="scientific">Naematelia encephala</name>
    <dbReference type="NCBI Taxonomy" id="71784"/>
    <lineage>
        <taxon>Eukaryota</taxon>
        <taxon>Fungi</taxon>
        <taxon>Dikarya</taxon>
        <taxon>Basidiomycota</taxon>
        <taxon>Agaricomycotina</taxon>
        <taxon>Tremellomycetes</taxon>
        <taxon>Tremellales</taxon>
        <taxon>Naemateliaceae</taxon>
        <taxon>Naematelia</taxon>
    </lineage>
</organism>
<dbReference type="Proteomes" id="UP000193986">
    <property type="component" value="Unassembled WGS sequence"/>
</dbReference>
<gene>
    <name evidence="11" type="ORF">BCR39DRAFT_460805</name>
</gene>
<dbReference type="GO" id="GO:0005506">
    <property type="term" value="F:iron ion binding"/>
    <property type="evidence" value="ECO:0007669"/>
    <property type="project" value="InterPro"/>
</dbReference>
<dbReference type="PRINTS" id="PR00385">
    <property type="entry name" value="P450"/>
</dbReference>
<evidence type="ECO:0000256" key="2">
    <source>
        <dbReference type="ARBA" id="ARBA00005179"/>
    </source>
</evidence>
<dbReference type="OrthoDB" id="1470350at2759"/>
<accession>A0A1Y2BMC9</accession>
<proteinExistence type="inferred from homology"/>
<evidence type="ECO:0000256" key="3">
    <source>
        <dbReference type="ARBA" id="ARBA00010617"/>
    </source>
</evidence>
<comment type="pathway">
    <text evidence="2">Secondary metabolite biosynthesis.</text>
</comment>